<gene>
    <name evidence="2" type="primary">phS</name>
    <name evidence="2" type="ORF">GCM10008101_22280</name>
</gene>
<keyword evidence="2" id="KW-0418">Kinase</keyword>
<dbReference type="SUPFAM" id="SSF55073">
    <property type="entry name" value="Nucleotide cyclase"/>
    <property type="match status" value="1"/>
</dbReference>
<comment type="caution">
    <text evidence="2">The sequence shown here is derived from an EMBL/GenBank/DDBJ whole genome shotgun (WGS) entry which is preliminary data.</text>
</comment>
<sequence>MALGIRTEGTMSETQRQRDLDTYRIVDSLPEEAYDDIVRLAARLCGAPVATMSLIDRDRQWFKSRVGIESTQTPRALAFCDHAIREPQLLMEVRDAANDPRFRDHPDVTGGLGIRFYAGMPLVTPHGTAVGTVCVIDHAPRTLDDTQREALASLARIAMNLLESRRQLLEAQRAAAIQASPSAGGEARPTSRYSVAILQLQDYAETVRRHGHRHVEQALLQCERALERLLAGGESMSRLAGGPEFVLTLEGDAADERLQAIERVGQATAVALGTTALAAAAGSRSGTENPLAVFERADEALTLRKSTQAGIASTDEARFARH</sequence>
<keyword evidence="3" id="KW-1185">Reference proteome</keyword>
<name>A0ABQ3C4P7_9GAMM</name>
<feature type="domain" description="GAF" evidence="1">
    <location>
        <begin position="29"/>
        <end position="172"/>
    </location>
</feature>
<evidence type="ECO:0000313" key="3">
    <source>
        <dbReference type="Proteomes" id="UP000643403"/>
    </source>
</evidence>
<accession>A0ABQ3C4P7</accession>
<evidence type="ECO:0000259" key="1">
    <source>
        <dbReference type="SMART" id="SM00065"/>
    </source>
</evidence>
<dbReference type="Proteomes" id="UP000643403">
    <property type="component" value="Unassembled WGS sequence"/>
</dbReference>
<dbReference type="InterPro" id="IPR003018">
    <property type="entry name" value="GAF"/>
</dbReference>
<organism evidence="2 3">
    <name type="scientific">Cognatilysobacter xinjiangensis</name>
    <dbReference type="NCBI Taxonomy" id="546892"/>
    <lineage>
        <taxon>Bacteria</taxon>
        <taxon>Pseudomonadati</taxon>
        <taxon>Pseudomonadota</taxon>
        <taxon>Gammaproteobacteria</taxon>
        <taxon>Lysobacterales</taxon>
        <taxon>Lysobacteraceae</taxon>
        <taxon>Cognatilysobacter</taxon>
    </lineage>
</organism>
<dbReference type="SUPFAM" id="SSF55781">
    <property type="entry name" value="GAF domain-like"/>
    <property type="match status" value="1"/>
</dbReference>
<dbReference type="InterPro" id="IPR029016">
    <property type="entry name" value="GAF-like_dom_sf"/>
</dbReference>
<dbReference type="GO" id="GO:0016301">
    <property type="term" value="F:kinase activity"/>
    <property type="evidence" value="ECO:0007669"/>
    <property type="project" value="UniProtKB-KW"/>
</dbReference>
<evidence type="ECO:0000313" key="2">
    <source>
        <dbReference type="EMBL" id="GGZ67561.1"/>
    </source>
</evidence>
<proteinExistence type="predicted"/>
<keyword evidence="2" id="KW-0808">Transferase</keyword>
<dbReference type="EMBL" id="BMXY01000003">
    <property type="protein sequence ID" value="GGZ67561.1"/>
    <property type="molecule type" value="Genomic_DNA"/>
</dbReference>
<dbReference type="PANTHER" id="PTHR43102">
    <property type="entry name" value="SLR1143 PROTEIN"/>
    <property type="match status" value="1"/>
</dbReference>
<dbReference type="Pfam" id="PF01590">
    <property type="entry name" value="GAF"/>
    <property type="match status" value="1"/>
</dbReference>
<reference evidence="3" key="1">
    <citation type="journal article" date="2019" name="Int. J. Syst. Evol. Microbiol.">
        <title>The Global Catalogue of Microorganisms (GCM) 10K type strain sequencing project: providing services to taxonomists for standard genome sequencing and annotation.</title>
        <authorList>
            <consortium name="The Broad Institute Genomics Platform"/>
            <consortium name="The Broad Institute Genome Sequencing Center for Infectious Disease"/>
            <person name="Wu L."/>
            <person name="Ma J."/>
        </authorList>
    </citation>
    <scope>NUCLEOTIDE SEQUENCE [LARGE SCALE GENOMIC DNA]</scope>
    <source>
        <strain evidence="3">KCTC 22558</strain>
    </source>
</reference>
<protein>
    <submittedName>
        <fullName evidence="2">Histidine kinase</fullName>
    </submittedName>
</protein>
<dbReference type="PANTHER" id="PTHR43102:SF2">
    <property type="entry name" value="GAF DOMAIN-CONTAINING PROTEIN"/>
    <property type="match status" value="1"/>
</dbReference>
<dbReference type="SMART" id="SM00065">
    <property type="entry name" value="GAF"/>
    <property type="match status" value="1"/>
</dbReference>
<dbReference type="Gene3D" id="3.30.450.40">
    <property type="match status" value="1"/>
</dbReference>
<dbReference type="InterPro" id="IPR029787">
    <property type="entry name" value="Nucleotide_cyclase"/>
</dbReference>